<feature type="domain" description="WHIM1" evidence="6">
    <location>
        <begin position="121"/>
        <end position="152"/>
    </location>
</feature>
<reference evidence="7 8" key="1">
    <citation type="submission" date="2018-02" db="EMBL/GenBank/DDBJ databases">
        <title>Draft genome of wild Prunus yedoensis var. nudiflora.</title>
        <authorList>
            <person name="Baek S."/>
            <person name="Kim J.-H."/>
            <person name="Choi K."/>
            <person name="Kim G.-B."/>
            <person name="Cho A."/>
            <person name="Jang H."/>
            <person name="Shin C.-H."/>
            <person name="Yu H.-J."/>
            <person name="Mun J.-H."/>
        </authorList>
    </citation>
    <scope>NUCLEOTIDE SEQUENCE [LARGE SCALE GENOMIC DNA]</scope>
    <source>
        <strain evidence="8">cv. Jeju island</strain>
        <tissue evidence="7">Leaf</tissue>
    </source>
</reference>
<keyword evidence="4" id="KW-0539">Nucleus</keyword>
<dbReference type="EMBL" id="PJQY01003062">
    <property type="protein sequence ID" value="PQM40514.1"/>
    <property type="molecule type" value="Genomic_DNA"/>
</dbReference>
<dbReference type="PANTHER" id="PTHR10390:SF44">
    <property type="entry name" value="SIX HOMEOBOX 4"/>
    <property type="match status" value="1"/>
</dbReference>
<evidence type="ECO:0000256" key="5">
    <source>
        <dbReference type="SAM" id="MobiDB-lite"/>
    </source>
</evidence>
<comment type="caution">
    <text evidence="7">The sequence shown here is derived from an EMBL/GenBank/DDBJ whole genome shotgun (WGS) entry which is preliminary data.</text>
</comment>
<dbReference type="STRING" id="2094558.A0A314UVE6"/>
<accession>A0A314UVE6</accession>
<dbReference type="GO" id="GO:0005667">
    <property type="term" value="C:transcription regulator complex"/>
    <property type="evidence" value="ECO:0007669"/>
    <property type="project" value="TreeGrafter"/>
</dbReference>
<protein>
    <recommendedName>
        <fullName evidence="6">WHIM1 domain-containing protein</fullName>
    </recommendedName>
</protein>
<feature type="region of interest" description="Disordered" evidence="5">
    <location>
        <begin position="54"/>
        <end position="76"/>
    </location>
</feature>
<evidence type="ECO:0000313" key="7">
    <source>
        <dbReference type="EMBL" id="PQM40514.1"/>
    </source>
</evidence>
<dbReference type="GO" id="GO:0000981">
    <property type="term" value="F:DNA-binding transcription factor activity, RNA polymerase II-specific"/>
    <property type="evidence" value="ECO:0007669"/>
    <property type="project" value="TreeGrafter"/>
</dbReference>
<evidence type="ECO:0000256" key="2">
    <source>
        <dbReference type="ARBA" id="ARBA00023125"/>
    </source>
</evidence>
<evidence type="ECO:0000256" key="3">
    <source>
        <dbReference type="ARBA" id="ARBA00023155"/>
    </source>
</evidence>
<evidence type="ECO:0000259" key="6">
    <source>
        <dbReference type="Pfam" id="PF15612"/>
    </source>
</evidence>
<dbReference type="GO" id="GO:0005634">
    <property type="term" value="C:nucleus"/>
    <property type="evidence" value="ECO:0007669"/>
    <property type="project" value="UniProtKB-SubCell"/>
</dbReference>
<dbReference type="Proteomes" id="UP000250321">
    <property type="component" value="Unassembled WGS sequence"/>
</dbReference>
<dbReference type="Pfam" id="PF15612">
    <property type="entry name" value="WHIM1"/>
    <property type="match status" value="1"/>
</dbReference>
<feature type="compositionally biased region" description="Acidic residues" evidence="5">
    <location>
        <begin position="60"/>
        <end position="75"/>
    </location>
</feature>
<evidence type="ECO:0000256" key="4">
    <source>
        <dbReference type="ARBA" id="ARBA00023242"/>
    </source>
</evidence>
<dbReference type="InterPro" id="IPR028942">
    <property type="entry name" value="WHIM1_dom"/>
</dbReference>
<gene>
    <name evidence="7" type="ORF">Pyn_23967</name>
</gene>
<keyword evidence="3" id="KW-0371">Homeobox</keyword>
<dbReference type="PANTHER" id="PTHR10390">
    <property type="entry name" value="HOMEOBOX PROTEIN SIX"/>
    <property type="match status" value="1"/>
</dbReference>
<dbReference type="GO" id="GO:0000978">
    <property type="term" value="F:RNA polymerase II cis-regulatory region sequence-specific DNA binding"/>
    <property type="evidence" value="ECO:0007669"/>
    <property type="project" value="TreeGrafter"/>
</dbReference>
<evidence type="ECO:0000313" key="8">
    <source>
        <dbReference type="Proteomes" id="UP000250321"/>
    </source>
</evidence>
<proteinExistence type="predicted"/>
<organism evidence="7 8">
    <name type="scientific">Prunus yedoensis var. nudiflora</name>
    <dbReference type="NCBI Taxonomy" id="2094558"/>
    <lineage>
        <taxon>Eukaryota</taxon>
        <taxon>Viridiplantae</taxon>
        <taxon>Streptophyta</taxon>
        <taxon>Embryophyta</taxon>
        <taxon>Tracheophyta</taxon>
        <taxon>Spermatophyta</taxon>
        <taxon>Magnoliopsida</taxon>
        <taxon>eudicotyledons</taxon>
        <taxon>Gunneridae</taxon>
        <taxon>Pentapetalae</taxon>
        <taxon>rosids</taxon>
        <taxon>fabids</taxon>
        <taxon>Rosales</taxon>
        <taxon>Rosaceae</taxon>
        <taxon>Amygdaloideae</taxon>
        <taxon>Amygdaleae</taxon>
        <taxon>Prunus</taxon>
    </lineage>
</organism>
<evidence type="ECO:0000256" key="1">
    <source>
        <dbReference type="ARBA" id="ARBA00004123"/>
    </source>
</evidence>
<name>A0A314UVE6_PRUYE</name>
<keyword evidence="8" id="KW-1185">Reference proteome</keyword>
<comment type="subcellular location">
    <subcellularLocation>
        <location evidence="1">Nucleus</location>
    </subcellularLocation>
</comment>
<sequence>MSLMVKYGLRPGTLKGELFKVLLEQGIHGLKVSELAKSLEISSSTYRVRINSSEKKVEESQLDTEDSGAVDDDLGESGTCSNDDDFGCNSGNSKIKKLTYMNHGKRKDNMVIVYTEIDESHPGKVWLLGLMEGEYSDLSIEEKLSAIVAPIDLLYAGSSFRMEDPINAIAECIPSSLHFGSGAKIKRLSTKQHGMPRPTWIHAGHTSGAKEDYTLKFHPIDSSGSISKFSDEIFSTKEKNEKKEKCGLTYAQCNLCFWGLIVDTIDTGFSWALVMHMTPDIEGFISNLQKMVTGR</sequence>
<keyword evidence="2" id="KW-0238">DNA-binding</keyword>
<dbReference type="AlphaFoldDB" id="A0A314UVE6"/>